<reference evidence="2" key="3">
    <citation type="submission" date="2025-09" db="UniProtKB">
        <authorList>
            <consortium name="Ensembl"/>
        </authorList>
    </citation>
    <scope>IDENTIFICATION</scope>
</reference>
<name>A0A493SXW0_ANAPP</name>
<reference evidence="2" key="2">
    <citation type="submission" date="2025-08" db="UniProtKB">
        <authorList>
            <consortium name="Ensembl"/>
        </authorList>
    </citation>
    <scope>IDENTIFICATION</scope>
</reference>
<dbReference type="STRING" id="8840.ENSAPLP00000018459"/>
<keyword evidence="1" id="KW-1133">Transmembrane helix</keyword>
<keyword evidence="1" id="KW-0472">Membrane</keyword>
<evidence type="ECO:0000256" key="1">
    <source>
        <dbReference type="SAM" id="Phobius"/>
    </source>
</evidence>
<keyword evidence="1" id="KW-0812">Transmembrane</keyword>
<feature type="transmembrane region" description="Helical" evidence="1">
    <location>
        <begin position="168"/>
        <end position="188"/>
    </location>
</feature>
<proteinExistence type="predicted"/>
<sequence length="427" mass="46019">MAVLRACSARCPAHDPHLLRVSIAALICGLNGDSFFQNQAEERAAMFLHRCFLSALGAEGVVPAGRATCQDEKSCSPRARSTPNPRLSVCLCSSCFPCLPSEISQPFVGTPLWAESLALCPCPTRREERGVPTQWGSVEPDVLCCPSVAQRLLLLPSLLLVLPCRRGWLPQFVLCFLFYGSFFLSFFFPEGEDNMDEDMEDDRPVNSLPKLTQRQHPELLKAVPSNAASHHPAVLPQHLSIQQKQTPAHAQPPIQTQALVQPQAIVPAQTHIVAASTVQSTVIAHTATTHASVIQTVNHVIQGPQTKHIAHIAPSTSSPVQLTTAAQPIGHITVHPATINHMAHLGQQLPIYPQPVAVSQPVVSHIAHTISHQQVNGTTSLGQQAVMAKPAVGTQVVHHPQLVGQTVLNPVTMVTMPSFPVSTLKLA</sequence>
<evidence type="ECO:0000313" key="3">
    <source>
        <dbReference type="Proteomes" id="UP000016666"/>
    </source>
</evidence>
<dbReference type="Proteomes" id="UP000016666">
    <property type="component" value="Unassembled WGS sequence"/>
</dbReference>
<organism evidence="2 3">
    <name type="scientific">Anas platyrhynchos platyrhynchos</name>
    <name type="common">Northern mallard</name>
    <dbReference type="NCBI Taxonomy" id="8840"/>
    <lineage>
        <taxon>Eukaryota</taxon>
        <taxon>Metazoa</taxon>
        <taxon>Chordata</taxon>
        <taxon>Craniata</taxon>
        <taxon>Vertebrata</taxon>
        <taxon>Euteleostomi</taxon>
        <taxon>Archelosauria</taxon>
        <taxon>Archosauria</taxon>
        <taxon>Dinosauria</taxon>
        <taxon>Saurischia</taxon>
        <taxon>Theropoda</taxon>
        <taxon>Coelurosauria</taxon>
        <taxon>Aves</taxon>
        <taxon>Neognathae</taxon>
        <taxon>Galloanserae</taxon>
        <taxon>Anseriformes</taxon>
        <taxon>Anatidae</taxon>
        <taxon>Anatinae</taxon>
        <taxon>Anas</taxon>
    </lineage>
</organism>
<reference evidence="3" key="1">
    <citation type="submission" date="2017-10" db="EMBL/GenBank/DDBJ databases">
        <title>A new Pekin duck reference genome.</title>
        <authorList>
            <person name="Hou Z.-C."/>
            <person name="Zhou Z.-K."/>
            <person name="Zhu F."/>
            <person name="Hou S.-S."/>
        </authorList>
    </citation>
    <scope>NUCLEOTIDE SEQUENCE [LARGE SCALE GENOMIC DNA]</scope>
</reference>
<accession>A0A493SXW0</accession>
<evidence type="ECO:0000313" key="2">
    <source>
        <dbReference type="Ensembl" id="ENSAPLP00000018459.1"/>
    </source>
</evidence>
<dbReference type="GeneTree" id="ENSGT00510000048287"/>
<dbReference type="Ensembl" id="ENSAPLT00000031128.1">
    <property type="protein sequence ID" value="ENSAPLP00000018459.1"/>
    <property type="gene ID" value="ENSAPLG00000029840.1"/>
</dbReference>
<keyword evidence="3" id="KW-1185">Reference proteome</keyword>
<dbReference type="AlphaFoldDB" id="A0A493SXW0"/>
<protein>
    <submittedName>
        <fullName evidence="2">Uncharacterized protein</fullName>
    </submittedName>
</protein>